<organism evidence="2 3">
    <name type="scientific">Caldimonas aquatica</name>
    <dbReference type="NCBI Taxonomy" id="376175"/>
    <lineage>
        <taxon>Bacteria</taxon>
        <taxon>Pseudomonadati</taxon>
        <taxon>Pseudomonadota</taxon>
        <taxon>Betaproteobacteria</taxon>
        <taxon>Burkholderiales</taxon>
        <taxon>Sphaerotilaceae</taxon>
        <taxon>Caldimonas</taxon>
    </lineage>
</organism>
<evidence type="ECO:0000313" key="3">
    <source>
        <dbReference type="Proteomes" id="UP001163266"/>
    </source>
</evidence>
<protein>
    <submittedName>
        <fullName evidence="2">Rhodanese-like domain-containing protein</fullName>
    </submittedName>
</protein>
<dbReference type="EMBL" id="CP110257">
    <property type="protein sequence ID" value="UZD56056.1"/>
    <property type="molecule type" value="Genomic_DNA"/>
</dbReference>
<reference evidence="2" key="1">
    <citation type="submission" date="2022-10" db="EMBL/GenBank/DDBJ databases">
        <title>Complete genome sequence of Schlegelella aquatica LMG 23380.</title>
        <authorList>
            <person name="Musilova J."/>
            <person name="Kourilova X."/>
            <person name="Bezdicek M."/>
            <person name="Hermankova K."/>
            <person name="Obruca S."/>
            <person name="Sedlar K."/>
        </authorList>
    </citation>
    <scope>NUCLEOTIDE SEQUENCE</scope>
    <source>
        <strain evidence="2">LMG 23380</strain>
    </source>
</reference>
<dbReference type="SMART" id="SM00450">
    <property type="entry name" value="RHOD"/>
    <property type="match status" value="1"/>
</dbReference>
<sequence length="112" mass="12657">MQQLPPSAVQRLVQSSAPERRPVLLDVREPWEFQQAAVRLAEADTLHIPMREIPSRLAEIDPARTIVCVCHHGGRSLQVAHFLVQRGYIDVINLQGGIDAWSREVDPSVPRY</sequence>
<dbReference type="Gene3D" id="3.40.250.10">
    <property type="entry name" value="Rhodanese-like domain"/>
    <property type="match status" value="1"/>
</dbReference>
<dbReference type="PANTHER" id="PTHR43031">
    <property type="entry name" value="FAD-DEPENDENT OXIDOREDUCTASE"/>
    <property type="match status" value="1"/>
</dbReference>
<dbReference type="PROSITE" id="PS50206">
    <property type="entry name" value="RHODANESE_3"/>
    <property type="match status" value="1"/>
</dbReference>
<gene>
    <name evidence="2" type="ORF">OMP39_05620</name>
</gene>
<dbReference type="Proteomes" id="UP001163266">
    <property type="component" value="Chromosome"/>
</dbReference>
<dbReference type="InterPro" id="IPR001763">
    <property type="entry name" value="Rhodanese-like_dom"/>
</dbReference>
<evidence type="ECO:0000313" key="2">
    <source>
        <dbReference type="EMBL" id="UZD56056.1"/>
    </source>
</evidence>
<name>A0ABY6MVM7_9BURK</name>
<dbReference type="PANTHER" id="PTHR43031:SF17">
    <property type="entry name" value="SULFURTRANSFERASE YTWF-RELATED"/>
    <property type="match status" value="1"/>
</dbReference>
<keyword evidence="3" id="KW-1185">Reference proteome</keyword>
<feature type="domain" description="Rhodanese" evidence="1">
    <location>
        <begin position="18"/>
        <end position="110"/>
    </location>
</feature>
<evidence type="ECO:0000259" key="1">
    <source>
        <dbReference type="PROSITE" id="PS50206"/>
    </source>
</evidence>
<dbReference type="InterPro" id="IPR050229">
    <property type="entry name" value="GlpE_sulfurtransferase"/>
</dbReference>
<dbReference type="Pfam" id="PF00581">
    <property type="entry name" value="Rhodanese"/>
    <property type="match status" value="1"/>
</dbReference>
<dbReference type="InterPro" id="IPR036873">
    <property type="entry name" value="Rhodanese-like_dom_sf"/>
</dbReference>
<dbReference type="RefSeq" id="WP_264893843.1">
    <property type="nucleotide sequence ID" value="NZ_CP110257.1"/>
</dbReference>
<accession>A0ABY6MVM7</accession>
<dbReference type="SUPFAM" id="SSF52821">
    <property type="entry name" value="Rhodanese/Cell cycle control phosphatase"/>
    <property type="match status" value="1"/>
</dbReference>
<proteinExistence type="predicted"/>